<dbReference type="InterPro" id="IPR017956">
    <property type="entry name" value="AT_hook_DNA-bd_motif"/>
</dbReference>
<dbReference type="AlphaFoldDB" id="A0A9N9Q3P4"/>
<evidence type="ECO:0000313" key="3">
    <source>
        <dbReference type="EMBL" id="CAG8974009.1"/>
    </source>
</evidence>
<dbReference type="SMART" id="SM00317">
    <property type="entry name" value="SET"/>
    <property type="match status" value="1"/>
</dbReference>
<dbReference type="OrthoDB" id="3565088at2759"/>
<dbReference type="InterPro" id="IPR046341">
    <property type="entry name" value="SET_dom_sf"/>
</dbReference>
<sequence>MPPKKKAASVPVPLARVSRPTGEHDLGEGLVANRMIPAGTRIVLEEPALVCKTSILLLPQNQAIEDRLKVEFEEFDEATKEKVNELTNNFPCKDIGNFGEKVYIDTHYSSGIFKSNAIPLSPDPSNEHSDSIGLFPVFLCKVNHSCRPNSMQSFNSKMNVATLHAIEDINAGDQITISYVPECKFDRNYLWKYYRINCYCSWCRILDREDEQQLERFHESNENHDIIQRKLRIHTKLASKAHELDKETLGAAFKIGRGLLSMISRIEDVSDYRLGQFYYNMFLLTIADKGSSKGAIEFFAALAWDAYRTCGGTDAPKIPEIMKFMQKNVLQIPRGAPPMTALDWHEQINQTLVDLVQQHEQHGEKEVSSELYREAIWPEDDLIDDEDEGDDHDSDDGDNEDNQPPPPGQLMVTEWIFFTKEVDSQAGDTTDEDEPSAKERAKLDGFVVSEDDSNDSNSEWGSRDEEALIALSAKKKKMMRKKAKKEGNPIQGRGRPRGSRASIRGRGTGRGRGGGRGRGASRGRPSLGRGRGTHSGTPSGRPRGRPRKSVSNEYEEDDEAADGIEANSEVQDADSVEDDDGGQVVVIED</sequence>
<dbReference type="InterPro" id="IPR053185">
    <property type="entry name" value="SET_domain_protein"/>
</dbReference>
<dbReference type="PANTHER" id="PTHR47332:SF2">
    <property type="entry name" value="SET-6"/>
    <property type="match status" value="1"/>
</dbReference>
<organism evidence="3 4">
    <name type="scientific">Hymenoscyphus albidus</name>
    <dbReference type="NCBI Taxonomy" id="595503"/>
    <lineage>
        <taxon>Eukaryota</taxon>
        <taxon>Fungi</taxon>
        <taxon>Dikarya</taxon>
        <taxon>Ascomycota</taxon>
        <taxon>Pezizomycotina</taxon>
        <taxon>Leotiomycetes</taxon>
        <taxon>Helotiales</taxon>
        <taxon>Helotiaceae</taxon>
        <taxon>Hymenoscyphus</taxon>
    </lineage>
</organism>
<dbReference type="PRINTS" id="PR00929">
    <property type="entry name" value="ATHOOK"/>
</dbReference>
<protein>
    <recommendedName>
        <fullName evidence="2">SET domain-containing protein</fullName>
    </recommendedName>
</protein>
<feature type="compositionally biased region" description="Acidic residues" evidence="1">
    <location>
        <begin position="553"/>
        <end position="562"/>
    </location>
</feature>
<feature type="region of interest" description="Disordered" evidence="1">
    <location>
        <begin position="380"/>
        <end position="410"/>
    </location>
</feature>
<gene>
    <name evidence="3" type="ORF">HYALB_00008558</name>
</gene>
<dbReference type="GO" id="GO:0003677">
    <property type="term" value="F:DNA binding"/>
    <property type="evidence" value="ECO:0007669"/>
    <property type="project" value="InterPro"/>
</dbReference>
<feature type="region of interest" description="Disordered" evidence="1">
    <location>
        <begin position="424"/>
        <end position="589"/>
    </location>
</feature>
<name>A0A9N9Q3P4_9HELO</name>
<dbReference type="Proteomes" id="UP000701801">
    <property type="component" value="Unassembled WGS sequence"/>
</dbReference>
<proteinExistence type="predicted"/>
<feature type="compositionally biased region" description="Basic residues" evidence="1">
    <location>
        <begin position="507"/>
        <end position="521"/>
    </location>
</feature>
<dbReference type="SUPFAM" id="SSF82199">
    <property type="entry name" value="SET domain"/>
    <property type="match status" value="1"/>
</dbReference>
<dbReference type="Gene3D" id="2.170.270.10">
    <property type="entry name" value="SET domain"/>
    <property type="match status" value="1"/>
</dbReference>
<feature type="compositionally biased region" description="Basic residues" evidence="1">
    <location>
        <begin position="473"/>
        <end position="484"/>
    </location>
</feature>
<dbReference type="CDD" id="cd20071">
    <property type="entry name" value="SET_SMYD"/>
    <property type="match status" value="1"/>
</dbReference>
<accession>A0A9N9Q3P4</accession>
<evidence type="ECO:0000256" key="1">
    <source>
        <dbReference type="SAM" id="MobiDB-lite"/>
    </source>
</evidence>
<evidence type="ECO:0000259" key="2">
    <source>
        <dbReference type="PROSITE" id="PS50280"/>
    </source>
</evidence>
<dbReference type="InterPro" id="IPR001214">
    <property type="entry name" value="SET_dom"/>
</dbReference>
<feature type="compositionally biased region" description="Acidic residues" evidence="1">
    <location>
        <begin position="380"/>
        <end position="401"/>
    </location>
</feature>
<dbReference type="Pfam" id="PF00856">
    <property type="entry name" value="SET"/>
    <property type="match status" value="1"/>
</dbReference>
<feature type="domain" description="SET" evidence="2">
    <location>
        <begin position="10"/>
        <end position="180"/>
    </location>
</feature>
<evidence type="ECO:0000313" key="4">
    <source>
        <dbReference type="Proteomes" id="UP000701801"/>
    </source>
</evidence>
<dbReference type="EMBL" id="CAJVRM010000087">
    <property type="protein sequence ID" value="CAG8974009.1"/>
    <property type="molecule type" value="Genomic_DNA"/>
</dbReference>
<keyword evidence="4" id="KW-1185">Reference proteome</keyword>
<comment type="caution">
    <text evidence="3">The sequence shown here is derived from an EMBL/GenBank/DDBJ whole genome shotgun (WGS) entry which is preliminary data.</text>
</comment>
<dbReference type="PROSITE" id="PS50280">
    <property type="entry name" value="SET"/>
    <property type="match status" value="1"/>
</dbReference>
<feature type="compositionally biased region" description="Acidic residues" evidence="1">
    <location>
        <begin position="571"/>
        <end position="589"/>
    </location>
</feature>
<dbReference type="PANTHER" id="PTHR47332">
    <property type="entry name" value="SET DOMAIN-CONTAINING PROTEIN 5"/>
    <property type="match status" value="1"/>
</dbReference>
<reference evidence="3" key="1">
    <citation type="submission" date="2021-07" db="EMBL/GenBank/DDBJ databases">
        <authorList>
            <person name="Durling M."/>
        </authorList>
    </citation>
    <scope>NUCLEOTIDE SEQUENCE</scope>
</reference>